<dbReference type="PANTHER" id="PTHR11715">
    <property type="entry name" value="GLYCINE CLEAVAGE SYSTEM H PROTEIN"/>
    <property type="match status" value="1"/>
</dbReference>
<evidence type="ECO:0000256" key="2">
    <source>
        <dbReference type="ARBA" id="ARBA00022823"/>
    </source>
</evidence>
<dbReference type="CDD" id="cd06848">
    <property type="entry name" value="GCS_H"/>
    <property type="match status" value="1"/>
</dbReference>
<dbReference type="Proteomes" id="UP000722125">
    <property type="component" value="Unassembled WGS sequence"/>
</dbReference>
<dbReference type="HAMAP" id="MF_00272">
    <property type="entry name" value="GcvH"/>
    <property type="match status" value="1"/>
</dbReference>
<evidence type="ECO:0000259" key="4">
    <source>
        <dbReference type="PROSITE" id="PS50968"/>
    </source>
</evidence>
<dbReference type="EMBL" id="JAHBOH010000001">
    <property type="protein sequence ID" value="MBT0993403.1"/>
    <property type="molecule type" value="Genomic_DNA"/>
</dbReference>
<organism evidence="5 6">
    <name type="scientific">Cellulomonas fulva</name>
    <dbReference type="NCBI Taxonomy" id="2835530"/>
    <lineage>
        <taxon>Bacteria</taxon>
        <taxon>Bacillati</taxon>
        <taxon>Actinomycetota</taxon>
        <taxon>Actinomycetes</taxon>
        <taxon>Micrococcales</taxon>
        <taxon>Cellulomonadaceae</taxon>
        <taxon>Cellulomonas</taxon>
    </lineage>
</organism>
<reference evidence="5 6" key="1">
    <citation type="submission" date="2021-05" db="EMBL/GenBank/DDBJ databases">
        <title>Description of Cellulomonas sp. DKR-3 sp. nov.</title>
        <authorList>
            <person name="Dahal R.H."/>
            <person name="Chaudhary D.K."/>
        </authorList>
    </citation>
    <scope>NUCLEOTIDE SEQUENCE [LARGE SCALE GENOMIC DNA]</scope>
    <source>
        <strain evidence="5 6">DKR-3</strain>
    </source>
</reference>
<dbReference type="InterPro" id="IPR002930">
    <property type="entry name" value="GCV_H"/>
</dbReference>
<dbReference type="RefSeq" id="WP_214346878.1">
    <property type="nucleotide sequence ID" value="NZ_JAHBOH010000001.1"/>
</dbReference>
<dbReference type="InterPro" id="IPR017453">
    <property type="entry name" value="GCV_H_sub"/>
</dbReference>
<dbReference type="InterPro" id="IPR033753">
    <property type="entry name" value="GCV_H/Fam206"/>
</dbReference>
<gene>
    <name evidence="3 5" type="primary">gcvH</name>
    <name evidence="5" type="ORF">KIN34_03770</name>
</gene>
<protein>
    <recommendedName>
        <fullName evidence="3">Glycine cleavage system H protein</fullName>
    </recommendedName>
</protein>
<evidence type="ECO:0000313" key="6">
    <source>
        <dbReference type="Proteomes" id="UP000722125"/>
    </source>
</evidence>
<comment type="similarity">
    <text evidence="1 3">Belongs to the GcvH family.</text>
</comment>
<feature type="modified residue" description="N6-lipoyllysine" evidence="3">
    <location>
        <position position="68"/>
    </location>
</feature>
<dbReference type="InterPro" id="IPR000089">
    <property type="entry name" value="Biotin_lipoyl"/>
</dbReference>
<dbReference type="PROSITE" id="PS50968">
    <property type="entry name" value="BIOTINYL_LIPOYL"/>
    <property type="match status" value="1"/>
</dbReference>
<name>A0ABS5TWB6_9CELL</name>
<evidence type="ECO:0000256" key="1">
    <source>
        <dbReference type="ARBA" id="ARBA00009249"/>
    </source>
</evidence>
<dbReference type="Pfam" id="PF01597">
    <property type="entry name" value="GCV_H"/>
    <property type="match status" value="1"/>
</dbReference>
<accession>A0ABS5TWB6</accession>
<comment type="cofactor">
    <cofactor evidence="3">
        <name>(R)-lipoate</name>
        <dbReference type="ChEBI" id="CHEBI:83088"/>
    </cofactor>
    <text evidence="3">Binds 1 lipoyl cofactor covalently.</text>
</comment>
<feature type="domain" description="Lipoyl-binding" evidence="4">
    <location>
        <begin position="27"/>
        <end position="109"/>
    </location>
</feature>
<dbReference type="Gene3D" id="2.40.50.100">
    <property type="match status" value="1"/>
</dbReference>
<keyword evidence="6" id="KW-1185">Reference proteome</keyword>
<dbReference type="SUPFAM" id="SSF51230">
    <property type="entry name" value="Single hybrid motif"/>
    <property type="match status" value="1"/>
</dbReference>
<evidence type="ECO:0000313" key="5">
    <source>
        <dbReference type="EMBL" id="MBT0993403.1"/>
    </source>
</evidence>
<dbReference type="InterPro" id="IPR003016">
    <property type="entry name" value="2-oxoA_DH_lipoyl-BS"/>
</dbReference>
<comment type="subunit">
    <text evidence="3">The glycine cleavage system is composed of four proteins: P, T, L and H.</text>
</comment>
<dbReference type="PANTHER" id="PTHR11715:SF3">
    <property type="entry name" value="GLYCINE CLEAVAGE SYSTEM H PROTEIN-RELATED"/>
    <property type="match status" value="1"/>
</dbReference>
<sequence>MADLPPSQLPTELQYTIEHEWLAAGTPSTIGITSVAAEALGDIVYLELPAVGETVTAGTVVGEIESTKSVSELFSPVTGTVAEVNTAAVDDPALVNADPYGAGWLLKIDVSETGPLLTAEEYAAHTSG</sequence>
<comment type="function">
    <text evidence="3">The glycine cleavage system catalyzes the degradation of glycine. The H protein shuttles the methylamine group of glycine from the P protein to the T protein.</text>
</comment>
<proteinExistence type="inferred from homology"/>
<dbReference type="NCBIfam" id="NF002270">
    <property type="entry name" value="PRK01202.1"/>
    <property type="match status" value="1"/>
</dbReference>
<dbReference type="NCBIfam" id="TIGR00527">
    <property type="entry name" value="gcvH"/>
    <property type="match status" value="1"/>
</dbReference>
<dbReference type="InterPro" id="IPR011053">
    <property type="entry name" value="Single_hybrid_motif"/>
</dbReference>
<dbReference type="PROSITE" id="PS00189">
    <property type="entry name" value="LIPOYL"/>
    <property type="match status" value="1"/>
</dbReference>
<evidence type="ECO:0000256" key="3">
    <source>
        <dbReference type="HAMAP-Rule" id="MF_00272"/>
    </source>
</evidence>
<comment type="caution">
    <text evidence="5">The sequence shown here is derived from an EMBL/GenBank/DDBJ whole genome shotgun (WGS) entry which is preliminary data.</text>
</comment>
<keyword evidence="2 3" id="KW-0450">Lipoyl</keyword>